<evidence type="ECO:0000313" key="11">
    <source>
        <dbReference type="EMBL" id="KAJ6219383.1"/>
    </source>
</evidence>
<reference evidence="11" key="1">
    <citation type="submission" date="2022-12" db="EMBL/GenBank/DDBJ databases">
        <title>Genome assemblies of Blomia tropicalis.</title>
        <authorList>
            <person name="Cui Y."/>
        </authorList>
    </citation>
    <scope>NUCLEOTIDE SEQUENCE</scope>
    <source>
        <tissue evidence="11">Adult mites</tissue>
    </source>
</reference>
<dbReference type="AlphaFoldDB" id="A0A9Q0RKN5"/>
<dbReference type="PRINTS" id="PR00065">
    <property type="entry name" value="TEADOMAIN"/>
</dbReference>
<evidence type="ECO:0000259" key="10">
    <source>
        <dbReference type="PROSITE" id="PS51088"/>
    </source>
</evidence>
<feature type="domain" description="TEA" evidence="10">
    <location>
        <begin position="68"/>
        <end position="144"/>
    </location>
</feature>
<dbReference type="Proteomes" id="UP001142055">
    <property type="component" value="Chromosome 2"/>
</dbReference>
<comment type="caution">
    <text evidence="11">The sequence shown here is derived from an EMBL/GenBank/DDBJ whole genome shotgun (WGS) entry which is preliminary data.</text>
</comment>
<name>A0A9Q0RKN5_BLOTA</name>
<proteinExistence type="predicted"/>
<evidence type="ECO:0000256" key="3">
    <source>
        <dbReference type="ARBA" id="ARBA00023125"/>
    </source>
</evidence>
<dbReference type="InterPro" id="IPR041086">
    <property type="entry name" value="YBD"/>
</dbReference>
<dbReference type="SMART" id="SM00426">
    <property type="entry name" value="TEA"/>
    <property type="match status" value="1"/>
</dbReference>
<feature type="signal peptide" evidence="9">
    <location>
        <begin position="1"/>
        <end position="24"/>
    </location>
</feature>
<gene>
    <name evidence="11" type="ORF">RDWZM_005195</name>
</gene>
<dbReference type="Gene3D" id="2.70.50.80">
    <property type="match status" value="1"/>
</dbReference>
<feature type="DNA-binding region" description="TEA" evidence="7">
    <location>
        <begin position="68"/>
        <end position="144"/>
    </location>
</feature>
<evidence type="ECO:0000256" key="9">
    <source>
        <dbReference type="SAM" id="SignalP"/>
    </source>
</evidence>
<feature type="compositionally biased region" description="Gly residues" evidence="8">
    <location>
        <begin position="49"/>
        <end position="68"/>
    </location>
</feature>
<evidence type="ECO:0000256" key="8">
    <source>
        <dbReference type="SAM" id="MobiDB-lite"/>
    </source>
</evidence>
<feature type="region of interest" description="Disordered" evidence="8">
    <location>
        <begin position="33"/>
        <end position="75"/>
    </location>
</feature>
<keyword evidence="9" id="KW-0732">Signal</keyword>
<evidence type="ECO:0000256" key="6">
    <source>
        <dbReference type="PIRNR" id="PIRNR002603"/>
    </source>
</evidence>
<evidence type="ECO:0000256" key="5">
    <source>
        <dbReference type="ARBA" id="ARBA00023242"/>
    </source>
</evidence>
<feature type="compositionally biased region" description="Basic and acidic residues" evidence="8">
    <location>
        <begin position="33"/>
        <end position="48"/>
    </location>
</feature>
<dbReference type="Pfam" id="PF17725">
    <property type="entry name" value="YBD"/>
    <property type="match status" value="1"/>
</dbReference>
<dbReference type="PIRSF" id="PIRSF002603">
    <property type="entry name" value="TEF"/>
    <property type="match status" value="1"/>
</dbReference>
<keyword evidence="4 6" id="KW-0804">Transcription</keyword>
<dbReference type="PANTHER" id="PTHR11834:SF0">
    <property type="entry name" value="PROTEIN SCALLOPED"/>
    <property type="match status" value="1"/>
</dbReference>
<sequence length="446" mass="49432">MSTGAPAWAAGALHVSAAAAAAAAAVGHHYAESEGIESHDDDSSKDGSLKGGGGGSVELNGGNNGGNGSDAEGVWSPDIEQSFQEALAIYPPCGRRKIILSDEGKMYGRNELIARYIKLRTGKTRTRKQVSSHIQVLARRRQREIQSKNKDHKDNKIHSSQIVTIRAKEELELHATGGGRHTSIQLQPPFWGQATNEKVAQLSIGAHYFTGTNGSNSVTVTNGGPGIGFGPLLEGRSIATHKFRLVEFSAFMQNEKEKHLFVHIGQSPTTYTDPLLESVDIRQIYDKFPEKKGLKELYDKGPQSAFFLVKFWADLSTSLPDDSGAFYGVTSQYESNDNMTISCSTKVCSFGKQVVEKVEKEYSRFENGRFVYRINRSEMCEYMINFIHKLKNLPEKYMMNSVLENFTILQVITNIDTQETLLCIAYVFEVSESSGTQHHIYRLTKE</sequence>
<dbReference type="InterPro" id="IPR050937">
    <property type="entry name" value="TEC1_TEAD_TF"/>
</dbReference>
<comment type="subcellular location">
    <subcellularLocation>
        <location evidence="1 6">Nucleus</location>
    </subcellularLocation>
</comment>
<evidence type="ECO:0000313" key="12">
    <source>
        <dbReference type="Proteomes" id="UP001142055"/>
    </source>
</evidence>
<dbReference type="OMA" id="KVTCMDQ"/>
<dbReference type="PANTHER" id="PTHR11834">
    <property type="entry name" value="TRANSCRIPTIONAL ENHANCER FACTOR TEF RELATED"/>
    <property type="match status" value="1"/>
</dbReference>
<dbReference type="OrthoDB" id="10006572at2759"/>
<evidence type="ECO:0000256" key="1">
    <source>
        <dbReference type="ARBA" id="ARBA00004123"/>
    </source>
</evidence>
<dbReference type="PROSITE" id="PS00554">
    <property type="entry name" value="TEA_1"/>
    <property type="match status" value="1"/>
</dbReference>
<dbReference type="Gene3D" id="6.10.20.40">
    <property type="entry name" value="TEA/ATTS domain"/>
    <property type="match status" value="1"/>
</dbReference>
<dbReference type="EMBL" id="JAPWDV010000002">
    <property type="protein sequence ID" value="KAJ6219383.1"/>
    <property type="molecule type" value="Genomic_DNA"/>
</dbReference>
<dbReference type="GO" id="GO:0005667">
    <property type="term" value="C:transcription regulator complex"/>
    <property type="evidence" value="ECO:0007669"/>
    <property type="project" value="TreeGrafter"/>
</dbReference>
<dbReference type="GO" id="GO:0000981">
    <property type="term" value="F:DNA-binding transcription factor activity, RNA polymerase II-specific"/>
    <property type="evidence" value="ECO:0007669"/>
    <property type="project" value="TreeGrafter"/>
</dbReference>
<dbReference type="Pfam" id="PF01285">
    <property type="entry name" value="TEA"/>
    <property type="match status" value="1"/>
</dbReference>
<dbReference type="GO" id="GO:0005634">
    <property type="term" value="C:nucleus"/>
    <property type="evidence" value="ECO:0007669"/>
    <property type="project" value="UniProtKB-SubCell"/>
</dbReference>
<keyword evidence="12" id="KW-1185">Reference proteome</keyword>
<accession>A0A9Q0RKN5</accession>
<feature type="chain" id="PRO_5040501153" description="TEA domain-containing protein" evidence="9">
    <location>
        <begin position="25"/>
        <end position="446"/>
    </location>
</feature>
<dbReference type="InterPro" id="IPR016361">
    <property type="entry name" value="TEF_metazoa"/>
</dbReference>
<keyword evidence="2 6" id="KW-0805">Transcription regulation</keyword>
<dbReference type="GO" id="GO:0035329">
    <property type="term" value="P:hippo signaling"/>
    <property type="evidence" value="ECO:0007669"/>
    <property type="project" value="InterPro"/>
</dbReference>
<dbReference type="PROSITE" id="PS51088">
    <property type="entry name" value="TEA_2"/>
    <property type="match status" value="1"/>
</dbReference>
<evidence type="ECO:0000256" key="7">
    <source>
        <dbReference type="PROSITE-ProRule" id="PRU00505"/>
    </source>
</evidence>
<evidence type="ECO:0000256" key="2">
    <source>
        <dbReference type="ARBA" id="ARBA00023015"/>
    </source>
</evidence>
<dbReference type="GO" id="GO:0048568">
    <property type="term" value="P:embryonic organ development"/>
    <property type="evidence" value="ECO:0007669"/>
    <property type="project" value="TreeGrafter"/>
</dbReference>
<keyword evidence="3 6" id="KW-0238">DNA-binding</keyword>
<organism evidence="11 12">
    <name type="scientific">Blomia tropicalis</name>
    <name type="common">Mite</name>
    <dbReference type="NCBI Taxonomy" id="40697"/>
    <lineage>
        <taxon>Eukaryota</taxon>
        <taxon>Metazoa</taxon>
        <taxon>Ecdysozoa</taxon>
        <taxon>Arthropoda</taxon>
        <taxon>Chelicerata</taxon>
        <taxon>Arachnida</taxon>
        <taxon>Acari</taxon>
        <taxon>Acariformes</taxon>
        <taxon>Sarcoptiformes</taxon>
        <taxon>Astigmata</taxon>
        <taxon>Glycyphagoidea</taxon>
        <taxon>Echimyopodidae</taxon>
        <taxon>Blomia</taxon>
    </lineage>
</organism>
<protein>
    <recommendedName>
        <fullName evidence="10">TEA domain-containing protein</fullName>
    </recommendedName>
</protein>
<dbReference type="InterPro" id="IPR000818">
    <property type="entry name" value="TEA/ATTS_dom"/>
</dbReference>
<keyword evidence="5 6" id="KW-0539">Nucleus</keyword>
<dbReference type="FunFam" id="2.70.50.80:FF:000003">
    <property type="entry name" value="Scalloped, isoform D"/>
    <property type="match status" value="1"/>
</dbReference>
<dbReference type="InterPro" id="IPR038096">
    <property type="entry name" value="TEA/ATTS_sf"/>
</dbReference>
<dbReference type="GO" id="GO:0000978">
    <property type="term" value="F:RNA polymerase II cis-regulatory region sequence-specific DNA binding"/>
    <property type="evidence" value="ECO:0007669"/>
    <property type="project" value="TreeGrafter"/>
</dbReference>
<evidence type="ECO:0000256" key="4">
    <source>
        <dbReference type="ARBA" id="ARBA00023163"/>
    </source>
</evidence>